<feature type="domain" description="Tyr recombinase" evidence="6">
    <location>
        <begin position="202"/>
        <end position="395"/>
    </location>
</feature>
<protein>
    <submittedName>
        <fullName evidence="8">Site-specific integrase</fullName>
    </submittedName>
</protein>
<dbReference type="GO" id="GO:0003677">
    <property type="term" value="F:DNA binding"/>
    <property type="evidence" value="ECO:0007669"/>
    <property type="project" value="UniProtKB-UniRule"/>
</dbReference>
<dbReference type="EMBL" id="QJPH01000433">
    <property type="protein sequence ID" value="PZN74274.1"/>
    <property type="molecule type" value="Genomic_DNA"/>
</dbReference>
<dbReference type="CDD" id="cd00397">
    <property type="entry name" value="DNA_BRE_C"/>
    <property type="match status" value="1"/>
</dbReference>
<evidence type="ECO:0000259" key="7">
    <source>
        <dbReference type="PROSITE" id="PS51900"/>
    </source>
</evidence>
<dbReference type="AlphaFoldDB" id="A0A2W4SN22"/>
<dbReference type="SUPFAM" id="SSF56349">
    <property type="entry name" value="DNA breaking-rejoining enzymes"/>
    <property type="match status" value="1"/>
</dbReference>
<dbReference type="Proteomes" id="UP000249396">
    <property type="component" value="Unassembled WGS sequence"/>
</dbReference>
<evidence type="ECO:0000256" key="2">
    <source>
        <dbReference type="ARBA" id="ARBA00022908"/>
    </source>
</evidence>
<comment type="caution">
    <text evidence="8">The sequence shown here is derived from an EMBL/GenBank/DDBJ whole genome shotgun (WGS) entry which is preliminary data.</text>
</comment>
<dbReference type="Gene3D" id="1.10.443.10">
    <property type="entry name" value="Intergrase catalytic core"/>
    <property type="match status" value="1"/>
</dbReference>
<evidence type="ECO:0000259" key="6">
    <source>
        <dbReference type="PROSITE" id="PS51898"/>
    </source>
</evidence>
<dbReference type="PROSITE" id="PS51898">
    <property type="entry name" value="TYR_RECOMBINASE"/>
    <property type="match status" value="1"/>
</dbReference>
<evidence type="ECO:0000313" key="9">
    <source>
        <dbReference type="Proteomes" id="UP000249396"/>
    </source>
</evidence>
<sequence>MRACRAGQFLDPVHIFPAGRQQLLCRQNRERPRHSRAVRWRACIDRKIYRRGVHFPKKEFAKFANNNFKHVVPTIRRCTMTESQEINLNNIARLTKTNDTGPPSTIVELYERYCHETILRAASKETYGTAVRVFERDTGITDPRKVNHEAILLWRDNVIKRASLMTWNTYRRGMKTLFNFAVRNKWLEENLFLSVKPATLIKRKKTLSKKAMKEVIMLLKCDSCPILPGWFWLTVFKTLYYTGMRRRQLCALRWRDIDFDRKTILLSVEGSKTAREWEIPIPAQCEKELIDLKRESEARHVGLEKCQVFWVQLFETSYVGRELSPTQLTHAFGRLSDHLGIAVSPHKLRHTMATDLASGPNPDLKSLQYLLGHTNLATTLEYVNPEMSQLRVQLSKLSLDLDGLQDVN</sequence>
<dbReference type="InterPro" id="IPR050090">
    <property type="entry name" value="Tyrosine_recombinase_XerCD"/>
</dbReference>
<gene>
    <name evidence="8" type="ORF">DM484_21555</name>
</gene>
<organism evidence="8 9">
    <name type="scientific">Candidatus Methylumidiphilus alinenensis</name>
    <dbReference type="NCBI Taxonomy" id="2202197"/>
    <lineage>
        <taxon>Bacteria</taxon>
        <taxon>Pseudomonadati</taxon>
        <taxon>Pseudomonadota</taxon>
        <taxon>Gammaproteobacteria</taxon>
        <taxon>Methylococcales</taxon>
        <taxon>Candidatus Methylumidiphilus</taxon>
    </lineage>
</organism>
<evidence type="ECO:0000256" key="3">
    <source>
        <dbReference type="ARBA" id="ARBA00023125"/>
    </source>
</evidence>
<dbReference type="InterPro" id="IPR013762">
    <property type="entry name" value="Integrase-like_cat_sf"/>
</dbReference>
<feature type="domain" description="Core-binding (CB)" evidence="7">
    <location>
        <begin position="104"/>
        <end position="182"/>
    </location>
</feature>
<dbReference type="Gene3D" id="1.10.150.130">
    <property type="match status" value="1"/>
</dbReference>
<dbReference type="InterPro" id="IPR011010">
    <property type="entry name" value="DNA_brk_join_enz"/>
</dbReference>
<evidence type="ECO:0000256" key="4">
    <source>
        <dbReference type="ARBA" id="ARBA00023172"/>
    </source>
</evidence>
<accession>A0A2W4SN22</accession>
<dbReference type="InterPro" id="IPR010998">
    <property type="entry name" value="Integrase_recombinase_N"/>
</dbReference>
<dbReference type="PANTHER" id="PTHR30349">
    <property type="entry name" value="PHAGE INTEGRASE-RELATED"/>
    <property type="match status" value="1"/>
</dbReference>
<dbReference type="PANTHER" id="PTHR30349:SF41">
    <property type="entry name" value="INTEGRASE_RECOMBINASE PROTEIN MJ0367-RELATED"/>
    <property type="match status" value="1"/>
</dbReference>
<dbReference type="PROSITE" id="PS51900">
    <property type="entry name" value="CB"/>
    <property type="match status" value="1"/>
</dbReference>
<reference evidence="8 9" key="1">
    <citation type="journal article" date="2018" name="Aquat. Microb. Ecol.">
        <title>Gammaproteobacterial methanotrophs dominate.</title>
        <authorList>
            <person name="Rissanen A.J."/>
            <person name="Saarenheimo J."/>
            <person name="Tiirola M."/>
            <person name="Peura S."/>
            <person name="Aalto S.L."/>
            <person name="Karvinen A."/>
            <person name="Nykanen H."/>
        </authorList>
    </citation>
    <scope>NUCLEOTIDE SEQUENCE [LARGE SCALE GENOMIC DNA]</scope>
    <source>
        <strain evidence="8">AMbin10</strain>
    </source>
</reference>
<keyword evidence="2" id="KW-0229">DNA integration</keyword>
<dbReference type="Pfam" id="PF00589">
    <property type="entry name" value="Phage_integrase"/>
    <property type="match status" value="1"/>
</dbReference>
<proteinExistence type="inferred from homology"/>
<comment type="similarity">
    <text evidence="1">Belongs to the 'phage' integrase family.</text>
</comment>
<dbReference type="InterPro" id="IPR044068">
    <property type="entry name" value="CB"/>
</dbReference>
<dbReference type="InterPro" id="IPR002104">
    <property type="entry name" value="Integrase_catalytic"/>
</dbReference>
<name>A0A2W4SN22_9GAMM</name>
<keyword evidence="4" id="KW-0233">DNA recombination</keyword>
<evidence type="ECO:0000256" key="1">
    <source>
        <dbReference type="ARBA" id="ARBA00008857"/>
    </source>
</evidence>
<dbReference type="GO" id="GO:0015074">
    <property type="term" value="P:DNA integration"/>
    <property type="evidence" value="ECO:0007669"/>
    <property type="project" value="UniProtKB-KW"/>
</dbReference>
<evidence type="ECO:0000256" key="5">
    <source>
        <dbReference type="PROSITE-ProRule" id="PRU01248"/>
    </source>
</evidence>
<keyword evidence="3 5" id="KW-0238">DNA-binding</keyword>
<evidence type="ECO:0000313" key="8">
    <source>
        <dbReference type="EMBL" id="PZN74274.1"/>
    </source>
</evidence>
<dbReference type="GO" id="GO:0006310">
    <property type="term" value="P:DNA recombination"/>
    <property type="evidence" value="ECO:0007669"/>
    <property type="project" value="UniProtKB-KW"/>
</dbReference>